<evidence type="ECO:0000313" key="2">
    <source>
        <dbReference type="Proteomes" id="UP000680634"/>
    </source>
</evidence>
<dbReference type="EMBL" id="JAERKB010000010">
    <property type="protein sequence ID" value="MBS0970328.1"/>
    <property type="molecule type" value="Genomic_DNA"/>
</dbReference>
<dbReference type="InterPro" id="IPR011004">
    <property type="entry name" value="Trimer_LpxA-like_sf"/>
</dbReference>
<dbReference type="PANTHER" id="PTHR23416:SF78">
    <property type="entry name" value="LIPOPOLYSACCHARIDE BIOSYNTHESIS O-ACETYL TRANSFERASE WBBJ-RELATED"/>
    <property type="match status" value="1"/>
</dbReference>
<name>A0ABS5JLY6_9GAMM</name>
<dbReference type="SUPFAM" id="SSF51161">
    <property type="entry name" value="Trimeric LpxA-like enzymes"/>
    <property type="match status" value="1"/>
</dbReference>
<protein>
    <recommendedName>
        <fullName evidence="3">Acyltransferase</fullName>
    </recommendedName>
</protein>
<keyword evidence="2" id="KW-1185">Reference proteome</keyword>
<evidence type="ECO:0000313" key="1">
    <source>
        <dbReference type="EMBL" id="MBS0970328.1"/>
    </source>
</evidence>
<accession>A0ABS5JLY6</accession>
<dbReference type="Proteomes" id="UP000680634">
    <property type="component" value="Unassembled WGS sequence"/>
</dbReference>
<evidence type="ECO:0008006" key="3">
    <source>
        <dbReference type="Google" id="ProtNLM"/>
    </source>
</evidence>
<proteinExistence type="predicted"/>
<reference evidence="2" key="1">
    <citation type="submission" date="2023-07" db="EMBL/GenBank/DDBJ databases">
        <title>Genome-inferred correspondence between phylogeny and metabolic traits in the wild Drosophila gut microbiome.</title>
        <authorList>
            <person name="Bueno E."/>
            <person name="Blow F."/>
            <person name="Douglas A.E."/>
        </authorList>
    </citation>
    <scope>NUCLEOTIDE SEQUENCE [LARGE SCALE GENOMIC DNA]</scope>
    <source>
        <strain evidence="2">JGM97</strain>
    </source>
</reference>
<dbReference type="RefSeq" id="WP_072933755.1">
    <property type="nucleotide sequence ID" value="NZ_FQXW01000034.1"/>
</dbReference>
<gene>
    <name evidence="1" type="ORF">JK232_15635</name>
</gene>
<organism evidence="1 2">
    <name type="scientific">Nissabacter archeti</name>
    <dbReference type="NCBI Taxonomy" id="1917880"/>
    <lineage>
        <taxon>Bacteria</taxon>
        <taxon>Pseudomonadati</taxon>
        <taxon>Pseudomonadota</taxon>
        <taxon>Gammaproteobacteria</taxon>
        <taxon>Enterobacterales</taxon>
        <taxon>Yersiniaceae</taxon>
        <taxon>Nissabacter</taxon>
    </lineage>
</organism>
<comment type="caution">
    <text evidence="1">The sequence shown here is derived from an EMBL/GenBank/DDBJ whole genome shotgun (WGS) entry which is preliminary data.</text>
</comment>
<dbReference type="Gene3D" id="2.160.10.10">
    <property type="entry name" value="Hexapeptide repeat proteins"/>
    <property type="match status" value="1"/>
</dbReference>
<dbReference type="PANTHER" id="PTHR23416">
    <property type="entry name" value="SIALIC ACID SYNTHASE-RELATED"/>
    <property type="match status" value="1"/>
</dbReference>
<sequence>MDKDAFQIFGDNNDIEVYSADSIGENVKINIKGHGHTIKIEEGVILRNLIINISGQQSVLHIGRNANIRGSIHIRHFGSKVLIEKDFTAVGVQLFALEGKTISIGEDSMFSSGIIVRTSDEHPILDLNTGERINHAKDVVVGKHVWVGEGVTLNKGADIPDGCIIGAKSFVSKKLSTPSSAYVGAPAKLSRENVLWKRKL</sequence>
<dbReference type="InterPro" id="IPR051159">
    <property type="entry name" value="Hexapeptide_acetyltransf"/>
</dbReference>